<evidence type="ECO:0000313" key="4">
    <source>
        <dbReference type="EMBL" id="KAF2201592.1"/>
    </source>
</evidence>
<keyword evidence="2" id="KW-0732">Signal</keyword>
<dbReference type="Pfam" id="PF01822">
    <property type="entry name" value="WSC"/>
    <property type="match status" value="1"/>
</dbReference>
<protein>
    <submittedName>
        <fullName evidence="4">WSC domain-containing protein</fullName>
    </submittedName>
</protein>
<accession>A0A9P4MT13</accession>
<dbReference type="Pfam" id="PF09362">
    <property type="entry name" value="DUF1996"/>
    <property type="match status" value="1"/>
</dbReference>
<dbReference type="InterPro" id="IPR018535">
    <property type="entry name" value="DUF1996"/>
</dbReference>
<comment type="caution">
    <text evidence="4">The sequence shown here is derived from an EMBL/GenBank/DDBJ whole genome shotgun (WGS) entry which is preliminary data.</text>
</comment>
<organism evidence="4 5">
    <name type="scientific">Delitschia confertaspora ATCC 74209</name>
    <dbReference type="NCBI Taxonomy" id="1513339"/>
    <lineage>
        <taxon>Eukaryota</taxon>
        <taxon>Fungi</taxon>
        <taxon>Dikarya</taxon>
        <taxon>Ascomycota</taxon>
        <taxon>Pezizomycotina</taxon>
        <taxon>Dothideomycetes</taxon>
        <taxon>Pleosporomycetidae</taxon>
        <taxon>Pleosporales</taxon>
        <taxon>Delitschiaceae</taxon>
        <taxon>Delitschia</taxon>
    </lineage>
</organism>
<dbReference type="PROSITE" id="PS51212">
    <property type="entry name" value="WSC"/>
    <property type="match status" value="1"/>
</dbReference>
<dbReference type="PANTHER" id="PTHR43662">
    <property type="match status" value="1"/>
</dbReference>
<dbReference type="Proteomes" id="UP000799536">
    <property type="component" value="Unassembled WGS sequence"/>
</dbReference>
<feature type="region of interest" description="Disordered" evidence="1">
    <location>
        <begin position="472"/>
        <end position="494"/>
    </location>
</feature>
<dbReference type="AlphaFoldDB" id="A0A9P4MT13"/>
<dbReference type="SMART" id="SM00321">
    <property type="entry name" value="WSC"/>
    <property type="match status" value="1"/>
</dbReference>
<reference evidence="4" key="1">
    <citation type="journal article" date="2020" name="Stud. Mycol.">
        <title>101 Dothideomycetes genomes: a test case for predicting lifestyles and emergence of pathogens.</title>
        <authorList>
            <person name="Haridas S."/>
            <person name="Albert R."/>
            <person name="Binder M."/>
            <person name="Bloem J."/>
            <person name="Labutti K."/>
            <person name="Salamov A."/>
            <person name="Andreopoulos B."/>
            <person name="Baker S."/>
            <person name="Barry K."/>
            <person name="Bills G."/>
            <person name="Bluhm B."/>
            <person name="Cannon C."/>
            <person name="Castanera R."/>
            <person name="Culley D."/>
            <person name="Daum C."/>
            <person name="Ezra D."/>
            <person name="Gonzalez J."/>
            <person name="Henrissat B."/>
            <person name="Kuo A."/>
            <person name="Liang C."/>
            <person name="Lipzen A."/>
            <person name="Lutzoni F."/>
            <person name="Magnuson J."/>
            <person name="Mondo S."/>
            <person name="Nolan M."/>
            <person name="Ohm R."/>
            <person name="Pangilinan J."/>
            <person name="Park H.-J."/>
            <person name="Ramirez L."/>
            <person name="Alfaro M."/>
            <person name="Sun H."/>
            <person name="Tritt A."/>
            <person name="Yoshinaga Y."/>
            <person name="Zwiers L.-H."/>
            <person name="Turgeon B."/>
            <person name="Goodwin S."/>
            <person name="Spatafora J."/>
            <person name="Crous P."/>
            <person name="Grigoriev I."/>
        </authorList>
    </citation>
    <scope>NUCLEOTIDE SEQUENCE</scope>
    <source>
        <strain evidence="4">ATCC 74209</strain>
    </source>
</reference>
<dbReference type="EMBL" id="ML993969">
    <property type="protein sequence ID" value="KAF2201592.1"/>
    <property type="molecule type" value="Genomic_DNA"/>
</dbReference>
<feature type="domain" description="WSC" evidence="3">
    <location>
        <begin position="363"/>
        <end position="458"/>
    </location>
</feature>
<dbReference type="OrthoDB" id="74764at2759"/>
<feature type="signal peptide" evidence="2">
    <location>
        <begin position="1"/>
        <end position="21"/>
    </location>
</feature>
<name>A0A9P4MT13_9PLEO</name>
<evidence type="ECO:0000313" key="5">
    <source>
        <dbReference type="Proteomes" id="UP000799536"/>
    </source>
</evidence>
<evidence type="ECO:0000259" key="3">
    <source>
        <dbReference type="PROSITE" id="PS51212"/>
    </source>
</evidence>
<dbReference type="InterPro" id="IPR002889">
    <property type="entry name" value="WSC_carb-bd"/>
</dbReference>
<sequence length="506" mass="54644">MYANTLTLAFGLVATISPASAFFRMSCHGRLVRERLDPIVNPGAISGHVHTISGGSAFGASMTFEQARAAKCSSCEIKEDMSNYWTPQLYYAAKNGSFIPVPVAGDGDDSNGGMTVYYLQRGEPGEKLKAFPPGFRMLAGDPMKRNFTGGLDAQAVRFACLDSARDETTSLPNYQCPGGLRAQIFFPSCWNGKDLDSPNHRSHMSYPNSQHYDNGPCPAEYPVHLVSIFYEILYDTPRFKNDWYDNKQPFVFANGDPTGYGFHGDFVNGWDVAVLQKAVNNCTDDSGLVSRCGEVTMFTPDECRSCKLPRVVDEPVDGWQKRLPGCNPVSSGPERAVAPPTCDATNQLSSPIGDFMDLTKSKGWSYTGCGTDNIGGRTFTGKSMASDDITVEKCVDFCSAGGFVYAGLEYGRECYCDNTLDPAKAPKEGIMGNCRMRCAGDPTQFCGAGGVMSIYHKCDGSTCENAVFGVSSTSGSPSPVVKENTLSSPTLSKTGGVMRRGRYAKA</sequence>
<gene>
    <name evidence="4" type="ORF">GQ43DRAFT_448708</name>
</gene>
<feature type="compositionally biased region" description="Polar residues" evidence="1">
    <location>
        <begin position="484"/>
        <end position="493"/>
    </location>
</feature>
<feature type="chain" id="PRO_5040309426" evidence="2">
    <location>
        <begin position="22"/>
        <end position="506"/>
    </location>
</feature>
<proteinExistence type="predicted"/>
<dbReference type="PANTHER" id="PTHR43662:SF3">
    <property type="entry name" value="DOMAIN PROTEIN, PUTATIVE (AFU_ORTHOLOGUE AFUA_6G11970)-RELATED"/>
    <property type="match status" value="1"/>
</dbReference>
<evidence type="ECO:0000256" key="1">
    <source>
        <dbReference type="SAM" id="MobiDB-lite"/>
    </source>
</evidence>
<keyword evidence="5" id="KW-1185">Reference proteome</keyword>
<feature type="compositionally biased region" description="Low complexity" evidence="1">
    <location>
        <begin position="472"/>
        <end position="481"/>
    </location>
</feature>
<evidence type="ECO:0000256" key="2">
    <source>
        <dbReference type="SAM" id="SignalP"/>
    </source>
</evidence>